<dbReference type="InterPro" id="IPR000477">
    <property type="entry name" value="RT_dom"/>
</dbReference>
<evidence type="ECO:0000313" key="2">
    <source>
        <dbReference type="EMBL" id="CAG9137858.1"/>
    </source>
</evidence>
<sequence>MSDIVWTTINDHLEAAPNSCEYINNFLETLQFCGLQQFNNIKNEFNRILDLAICNENEQVLVDACSDPFVPEDPHHKALSITFTIIDLKPLRPLTRLVYSYNRADYTVINDEICNIDWLSILSCGSVEEAVIKFYDVIYKIRDNHIAQRTGYTGQYPPWYSGALSKAIKEKFKFHKKYKKYGNLCDKATFELLRERVKRLEKQCYDSYMSRIENSLHTNPKAFWSFIKNKRKGSSFPSTMNYLGNSSSSGDEISNLFSSYFHSTFLQPEPDQNADGGTVDDATPNIADVSSIEITEDAVHKLLSSIDPNKSAGPDDLPAIFLIKCSKSLSVPIATLFRRSLAEGVVPVIWKSAFISPIHKKGPKNQVDNYRPISKLCLVAKVFERIVYNEVYVSLKLTFNHQQHGFLRHRSTVSNLVLLNEFISKEMESNNNVDAIYTDYSKAFDRIDHKMLLKKLLMAGIRGDLYRWFSSYICNRTQAVVLNGYKSLWTDILSGVPQGSLLGPLLFVIFINDIDTCFRYSDFLLFADDMKVFRVVNDSLDCSLLQDDLDRVEQYCRHNKLDINVSKCFSITFSRKRNIYLNSYKLNHQSISNCSEIRDLGVTMDSKLIFDTHVQTIVKKSYKALGFLIRSCKNFKMMKSIKILYCSLVRSNLEYASQVWNPLYNVYISQIESIQRKFIKYLGYKFRIPKGQYEFMCNKFHLLPLYIRRDAADIAFILKIAQNKIDCPDLLGKINILAPDRQMRQKTILHVPVVHTNYRQNSFLLRASRSFNSLTREYPGLDLFVSNPKMAYFCLTDKFSSKFVK</sequence>
<dbReference type="InterPro" id="IPR043502">
    <property type="entry name" value="DNA/RNA_pol_sf"/>
</dbReference>
<dbReference type="Proteomes" id="UP000653454">
    <property type="component" value="Unassembled WGS sequence"/>
</dbReference>
<evidence type="ECO:0000259" key="1">
    <source>
        <dbReference type="PROSITE" id="PS50878"/>
    </source>
</evidence>
<dbReference type="SUPFAM" id="SSF56672">
    <property type="entry name" value="DNA/RNA polymerases"/>
    <property type="match status" value="1"/>
</dbReference>
<name>A0A8S4GGA1_PLUXY</name>
<dbReference type="AlphaFoldDB" id="A0A8S4GGA1"/>
<dbReference type="PANTHER" id="PTHR33332">
    <property type="entry name" value="REVERSE TRANSCRIPTASE DOMAIN-CONTAINING PROTEIN"/>
    <property type="match status" value="1"/>
</dbReference>
<proteinExistence type="predicted"/>
<feature type="domain" description="Reverse transcriptase" evidence="1">
    <location>
        <begin position="339"/>
        <end position="629"/>
    </location>
</feature>
<protein>
    <submittedName>
        <fullName evidence="2">(diamondback moth) hypothetical protein</fullName>
    </submittedName>
</protein>
<dbReference type="EMBL" id="CAJHNJ030000436">
    <property type="protein sequence ID" value="CAG9137858.1"/>
    <property type="molecule type" value="Genomic_DNA"/>
</dbReference>
<dbReference type="PROSITE" id="PS50878">
    <property type="entry name" value="RT_POL"/>
    <property type="match status" value="1"/>
</dbReference>
<comment type="caution">
    <text evidence="2">The sequence shown here is derived from an EMBL/GenBank/DDBJ whole genome shotgun (WGS) entry which is preliminary data.</text>
</comment>
<reference evidence="2" key="1">
    <citation type="submission" date="2020-11" db="EMBL/GenBank/DDBJ databases">
        <authorList>
            <person name="Whiteford S."/>
        </authorList>
    </citation>
    <scope>NUCLEOTIDE SEQUENCE</scope>
</reference>
<accession>A0A8S4GGA1</accession>
<keyword evidence="3" id="KW-1185">Reference proteome</keyword>
<dbReference type="GO" id="GO:0071897">
    <property type="term" value="P:DNA biosynthetic process"/>
    <property type="evidence" value="ECO:0007669"/>
    <property type="project" value="UniProtKB-ARBA"/>
</dbReference>
<gene>
    <name evidence="2" type="ORF">PLXY2_LOCUS16116</name>
</gene>
<dbReference type="Pfam" id="PF00078">
    <property type="entry name" value="RVT_1"/>
    <property type="match status" value="1"/>
</dbReference>
<evidence type="ECO:0000313" key="3">
    <source>
        <dbReference type="Proteomes" id="UP000653454"/>
    </source>
</evidence>
<organism evidence="2 3">
    <name type="scientific">Plutella xylostella</name>
    <name type="common">Diamondback moth</name>
    <name type="synonym">Plutella maculipennis</name>
    <dbReference type="NCBI Taxonomy" id="51655"/>
    <lineage>
        <taxon>Eukaryota</taxon>
        <taxon>Metazoa</taxon>
        <taxon>Ecdysozoa</taxon>
        <taxon>Arthropoda</taxon>
        <taxon>Hexapoda</taxon>
        <taxon>Insecta</taxon>
        <taxon>Pterygota</taxon>
        <taxon>Neoptera</taxon>
        <taxon>Endopterygota</taxon>
        <taxon>Lepidoptera</taxon>
        <taxon>Glossata</taxon>
        <taxon>Ditrysia</taxon>
        <taxon>Yponomeutoidea</taxon>
        <taxon>Plutellidae</taxon>
        <taxon>Plutella</taxon>
    </lineage>
</organism>
<dbReference type="CDD" id="cd01650">
    <property type="entry name" value="RT_nLTR_like"/>
    <property type="match status" value="1"/>
</dbReference>